<dbReference type="PANTHER" id="PTHR31625">
    <property type="match status" value="1"/>
</dbReference>
<dbReference type="eggNOG" id="ENOG502QPXT">
    <property type="taxonomic scope" value="Eukaryota"/>
</dbReference>
<feature type="non-terminal residue" evidence="3">
    <location>
        <position position="420"/>
    </location>
</feature>
<dbReference type="Gramene" id="ESR35027">
    <property type="protein sequence ID" value="ESR35027"/>
    <property type="gene ID" value="CICLE_v10007118mg"/>
</dbReference>
<dbReference type="GO" id="GO:0016747">
    <property type="term" value="F:acyltransferase activity, transferring groups other than amino-acyl groups"/>
    <property type="evidence" value="ECO:0007669"/>
    <property type="project" value="UniProtKB-ARBA"/>
</dbReference>
<dbReference type="Gene3D" id="3.30.559.10">
    <property type="entry name" value="Chloramphenicol acetyltransferase-like domain"/>
    <property type="match status" value="2"/>
</dbReference>
<sequence length="420" mass="46245">MAAESSYRVKVVDESHVGPPWSSVSPKTIPLTFLDMIWISIYPMQRIFFYEFPDINTPHFTQNIPQSQALTFPHSPTFLPLCCQSYLSTAAESLFNSYISYKKGDSVLVSVAESDSDFNHLTANQARDNNGFHHLLSEETHAVPSMAVQVTFFPNSGISIGIAVNDVAADGRSFNHFVKFWASMSVTHRLEDLPCHEKGLVEDPDGLASIYLNDWRNFLKNCSAPSSANSGGGVTPPAVVPQDKVRLTLVLRRAEIEKLKQLVITATQTQSEPAAARISTYVVTCAFMWVPWIKIQEAEEGTTGGHLDDDTLYHFMAPADCRERFELPFPPTYFGNCLARLSASAKRSELIGSNGIVVAAKAIGRAICKLENGPLTGAENSLSHFIEKLTMPSLLVTVAGSPKFRVYDTDFGCGANRRKV</sequence>
<keyword evidence="2" id="KW-0012">Acyltransferase</keyword>
<gene>
    <name evidence="3" type="ORF">CICLE_v10007118mg</name>
</gene>
<reference evidence="3 4" key="1">
    <citation type="submission" date="2013-10" db="EMBL/GenBank/DDBJ databases">
        <authorList>
            <consortium name="International Citrus Genome Consortium"/>
            <person name="Jenkins J."/>
            <person name="Schmutz J."/>
            <person name="Prochnik S."/>
            <person name="Rokhsar D."/>
            <person name="Gmitter F."/>
            <person name="Ollitrault P."/>
            <person name="Machado M."/>
            <person name="Talon M."/>
            <person name="Wincker P."/>
            <person name="Jaillon O."/>
            <person name="Morgante M."/>
        </authorList>
    </citation>
    <scope>NUCLEOTIDE SEQUENCE</scope>
    <source>
        <strain evidence="4">cv. Clemenules</strain>
    </source>
</reference>
<evidence type="ECO:0000256" key="2">
    <source>
        <dbReference type="ARBA" id="ARBA00023315"/>
    </source>
</evidence>
<evidence type="ECO:0000313" key="4">
    <source>
        <dbReference type="Proteomes" id="UP000030687"/>
    </source>
</evidence>
<dbReference type="OMA" id="VTCALIW"/>
<dbReference type="Proteomes" id="UP000030687">
    <property type="component" value="Unassembled WGS sequence"/>
</dbReference>
<dbReference type="KEGG" id="cic:CICLE_v10007118mg"/>
<organism evidence="3 4">
    <name type="scientific">Citrus clementina</name>
    <name type="common">Clementine</name>
    <name type="synonym">Citrus deliciosa x Citrus sinensis</name>
    <dbReference type="NCBI Taxonomy" id="85681"/>
    <lineage>
        <taxon>Eukaryota</taxon>
        <taxon>Viridiplantae</taxon>
        <taxon>Streptophyta</taxon>
        <taxon>Embryophyta</taxon>
        <taxon>Tracheophyta</taxon>
        <taxon>Spermatophyta</taxon>
        <taxon>Magnoliopsida</taxon>
        <taxon>eudicotyledons</taxon>
        <taxon>Gunneridae</taxon>
        <taxon>Pentapetalae</taxon>
        <taxon>rosids</taxon>
        <taxon>malvids</taxon>
        <taxon>Sapindales</taxon>
        <taxon>Rutaceae</taxon>
        <taxon>Aurantioideae</taxon>
        <taxon>Citrus</taxon>
    </lineage>
</organism>
<dbReference type="EMBL" id="KI537036">
    <property type="protein sequence ID" value="ESR35027.1"/>
    <property type="molecule type" value="Genomic_DNA"/>
</dbReference>
<accession>V4S3Y0</accession>
<evidence type="ECO:0000313" key="3">
    <source>
        <dbReference type="EMBL" id="ESR35027.1"/>
    </source>
</evidence>
<evidence type="ECO:0000256" key="1">
    <source>
        <dbReference type="ARBA" id="ARBA00022679"/>
    </source>
</evidence>
<dbReference type="AlphaFoldDB" id="V4S3Y0"/>
<name>V4S3Y0_CITCL</name>
<dbReference type="Pfam" id="PF02458">
    <property type="entry name" value="Transferase"/>
    <property type="match status" value="1"/>
</dbReference>
<dbReference type="FunCoup" id="V4S3Y0">
    <property type="interactions" value="13"/>
</dbReference>
<dbReference type="STRING" id="85681.V4S3Y0"/>
<proteinExistence type="predicted"/>
<keyword evidence="1" id="KW-0808">Transferase</keyword>
<dbReference type="InterPro" id="IPR051504">
    <property type="entry name" value="Plant_metabolite_acyltrans"/>
</dbReference>
<keyword evidence="4" id="KW-1185">Reference proteome</keyword>
<protein>
    <submittedName>
        <fullName evidence="3">Uncharacterized protein</fullName>
    </submittedName>
</protein>
<dbReference type="InterPro" id="IPR023213">
    <property type="entry name" value="CAT-like_dom_sf"/>
</dbReference>
<dbReference type="InParanoid" id="V4S3Y0"/>